<evidence type="ECO:0000313" key="2">
    <source>
        <dbReference type="Proteomes" id="UP001497535"/>
    </source>
</evidence>
<reference evidence="1" key="1">
    <citation type="submission" date="2023-11" db="EMBL/GenBank/DDBJ databases">
        <authorList>
            <person name="Poullet M."/>
        </authorList>
    </citation>
    <scope>NUCLEOTIDE SEQUENCE</scope>
    <source>
        <strain evidence="1">E1834</strain>
    </source>
</reference>
<accession>A0ACB0Z562</accession>
<dbReference type="Proteomes" id="UP001497535">
    <property type="component" value="Unassembled WGS sequence"/>
</dbReference>
<keyword evidence="2" id="KW-1185">Reference proteome</keyword>
<proteinExistence type="predicted"/>
<gene>
    <name evidence="1" type="ORF">MENTE1834_LOCUS20698</name>
</gene>
<name>A0ACB0Z562_MELEN</name>
<sequence length="945" mass="107941">MLPAVKWLNSNTNKLFVIDQEMFSLCRVVEDKNEFNNGDINNKLNNIKQLNTCAVTKQEQDTLRTFALDHSPESYLALGYSTGRISIFSAENDQTLRRAKDFNDTSKSISCMQWSYVDINKICVAYERGRGADYSVIVYDLYKLLRQHPREQCVSIFELNLAEKIAGISWLKDEPNLLLISGSRGLRIADIREHGNFQSVLGVQTSLMGVCSEPTAGHLFACHSRNYLYIYDRRYLNYSPVHAIEACSSNKIINKISWHPKRSFNISLIAKDSGNFYSFSISKNAFIQQEKCEIINEQPQKNNNNSNNNNTSPRSEMAGYAYGSKLFYVPGIPKLGSFDWHPHIADSIVFLSSKFNMAELTKDLAIIKHREDVSTAIACDNEFALITGRRLKFENGFQNIPLNEDKVKILKQRAIDGYGYGNTLSCTQTLIDSSLKIIEKDKFADDDLRFCWHWIYSMFNSPDAGEMHKNYGTIFVGVRHILTGAKATSTIKHDEITFRNRLFINDSRLKVLRMCNWPNYSDREECKVVLDDLSASGHVEEIARVAAIALFCVQGMLCLEYLKEFNERVNSPEFIENREPEIVNSYQKMADIILNIFQRYDGVRVPNYENVCEELSDDVYLLAIVKFLARRDKIYNKIYNEIFESNIRLEDKLAFAVLHMDDDFLNSALDKLTNELLSLCPLSALFIVGLKDDPVSHMVLHRYLDMSFDIQTTTLLLSIGNCFQGCRFINDTSLIGIKSSELLERAIDSEDVNNLRRKSLLCFRDYMELLNQWKLWLQKTFLCTFLRPDTHYDEADVRPNVANIQAVIACNFCGAPIYPSIAGRIENLRTPKVISSSTFNRRMGASHSARTRTLSCICRKPLPKCIICRRSLGSQAEPEAEMELMNSSNIKEKGSMIDHWFVWCALCSHGGHLSHIRDWFNEHSVCASSGCDCKCSLGEENNCLS</sequence>
<organism evidence="1 2">
    <name type="scientific">Meloidogyne enterolobii</name>
    <name type="common">Root-knot nematode worm</name>
    <name type="synonym">Meloidogyne mayaguensis</name>
    <dbReference type="NCBI Taxonomy" id="390850"/>
    <lineage>
        <taxon>Eukaryota</taxon>
        <taxon>Metazoa</taxon>
        <taxon>Ecdysozoa</taxon>
        <taxon>Nematoda</taxon>
        <taxon>Chromadorea</taxon>
        <taxon>Rhabditida</taxon>
        <taxon>Tylenchina</taxon>
        <taxon>Tylenchomorpha</taxon>
        <taxon>Tylenchoidea</taxon>
        <taxon>Meloidogynidae</taxon>
        <taxon>Meloidogyninae</taxon>
        <taxon>Meloidogyne</taxon>
    </lineage>
</organism>
<comment type="caution">
    <text evidence="1">The sequence shown here is derived from an EMBL/GenBank/DDBJ whole genome shotgun (WGS) entry which is preliminary data.</text>
</comment>
<dbReference type="EMBL" id="CAVMJV010000024">
    <property type="protein sequence ID" value="CAK5073998.1"/>
    <property type="molecule type" value="Genomic_DNA"/>
</dbReference>
<evidence type="ECO:0000313" key="1">
    <source>
        <dbReference type="EMBL" id="CAK5073998.1"/>
    </source>
</evidence>
<protein>
    <submittedName>
        <fullName evidence="1">Uncharacterized protein</fullName>
    </submittedName>
</protein>